<evidence type="ECO:0000313" key="4">
    <source>
        <dbReference type="EMBL" id="SVA03965.1"/>
    </source>
</evidence>
<keyword evidence="1" id="KW-0489">Methyltransferase</keyword>
<keyword evidence="2" id="KW-0808">Transferase</keyword>
<dbReference type="GO" id="GO:0032259">
    <property type="term" value="P:methylation"/>
    <property type="evidence" value="ECO:0007669"/>
    <property type="project" value="UniProtKB-KW"/>
</dbReference>
<keyword evidence="3" id="KW-0949">S-adenosyl-L-methionine</keyword>
<evidence type="ECO:0000256" key="3">
    <source>
        <dbReference type="ARBA" id="ARBA00022691"/>
    </source>
</evidence>
<dbReference type="InterPro" id="IPR050750">
    <property type="entry name" value="C5-MTase"/>
</dbReference>
<dbReference type="Pfam" id="PF00145">
    <property type="entry name" value="DNA_methylase"/>
    <property type="match status" value="1"/>
</dbReference>
<dbReference type="EMBL" id="UINC01003172">
    <property type="protein sequence ID" value="SVA03965.1"/>
    <property type="molecule type" value="Genomic_DNA"/>
</dbReference>
<accession>A0A381SIT7</accession>
<dbReference type="PROSITE" id="PS51679">
    <property type="entry name" value="SAM_MT_C5"/>
    <property type="match status" value="1"/>
</dbReference>
<dbReference type="InterPro" id="IPR029063">
    <property type="entry name" value="SAM-dependent_MTases_sf"/>
</dbReference>
<dbReference type="NCBIfam" id="TIGR00675">
    <property type="entry name" value="dcm"/>
    <property type="match status" value="1"/>
</dbReference>
<evidence type="ECO:0008006" key="5">
    <source>
        <dbReference type="Google" id="ProtNLM"/>
    </source>
</evidence>
<protein>
    <recommendedName>
        <fullName evidence="5">DNA (cytosine-5-)-methyltransferase</fullName>
    </recommendedName>
</protein>
<feature type="non-terminal residue" evidence="4">
    <location>
        <position position="148"/>
    </location>
</feature>
<dbReference type="AlphaFoldDB" id="A0A381SIT7"/>
<dbReference type="InterPro" id="IPR001525">
    <property type="entry name" value="C5_MeTfrase"/>
</dbReference>
<dbReference type="SUPFAM" id="SSF53335">
    <property type="entry name" value="S-adenosyl-L-methionine-dependent methyltransferases"/>
    <property type="match status" value="1"/>
</dbReference>
<evidence type="ECO:0000256" key="1">
    <source>
        <dbReference type="ARBA" id="ARBA00022603"/>
    </source>
</evidence>
<evidence type="ECO:0000256" key="2">
    <source>
        <dbReference type="ARBA" id="ARBA00022679"/>
    </source>
</evidence>
<name>A0A381SIT7_9ZZZZ</name>
<dbReference type="PANTHER" id="PTHR46098:SF1">
    <property type="entry name" value="TRNA (CYTOSINE(38)-C(5))-METHYLTRANSFERASE"/>
    <property type="match status" value="1"/>
</dbReference>
<feature type="non-terminal residue" evidence="4">
    <location>
        <position position="1"/>
    </location>
</feature>
<organism evidence="4">
    <name type="scientific">marine metagenome</name>
    <dbReference type="NCBI Taxonomy" id="408172"/>
    <lineage>
        <taxon>unclassified sequences</taxon>
        <taxon>metagenomes</taxon>
        <taxon>ecological metagenomes</taxon>
    </lineage>
</organism>
<dbReference type="Gene3D" id="3.40.50.150">
    <property type="entry name" value="Vaccinia Virus protein VP39"/>
    <property type="match status" value="1"/>
</dbReference>
<dbReference type="PANTHER" id="PTHR46098">
    <property type="entry name" value="TRNA (CYTOSINE(38)-C(5))-METHYLTRANSFERASE"/>
    <property type="match status" value="1"/>
</dbReference>
<dbReference type="InterPro" id="IPR018117">
    <property type="entry name" value="C5_DNA_meth_AS"/>
</dbReference>
<sequence length="148" mass="16619">VDLFAGIGGNRLGFESVGGQCVFTSEWDKYAQVTYERNFTSYHPIAGDITKIRSDEIPPHDLLLAGFPCQPFSLAGVSKKNALGRPHGFACESHGTLFFEIARILRHRRPAAFMLENVKNLRSHDGGKTFEVIEKTLREELGYEFHYG</sequence>
<gene>
    <name evidence="4" type="ORF">METZ01_LOCUS56819</name>
</gene>
<reference evidence="4" key="1">
    <citation type="submission" date="2018-05" db="EMBL/GenBank/DDBJ databases">
        <authorList>
            <person name="Lanie J.A."/>
            <person name="Ng W.-L."/>
            <person name="Kazmierczak K.M."/>
            <person name="Andrzejewski T.M."/>
            <person name="Davidsen T.M."/>
            <person name="Wayne K.J."/>
            <person name="Tettelin H."/>
            <person name="Glass J.I."/>
            <person name="Rusch D."/>
            <person name="Podicherti R."/>
            <person name="Tsui H.-C.T."/>
            <person name="Winkler M.E."/>
        </authorList>
    </citation>
    <scope>NUCLEOTIDE SEQUENCE</scope>
</reference>
<dbReference type="GO" id="GO:0008168">
    <property type="term" value="F:methyltransferase activity"/>
    <property type="evidence" value="ECO:0007669"/>
    <property type="project" value="UniProtKB-KW"/>
</dbReference>
<dbReference type="PROSITE" id="PS00094">
    <property type="entry name" value="C5_MTASE_1"/>
    <property type="match status" value="1"/>
</dbReference>
<proteinExistence type="predicted"/>